<sequence length="106" mass="12601">MSEKTEMLDLAIKALKANRLKYIHLPNRLFQKNPYPLLKHFPDLTFAYKGKTYMREYGLPGNNKERKVKQFQYMKEWNEQGVNIAMIYSQQDLLKDFEQIGLINGN</sequence>
<dbReference type="EMBL" id="LAZR01031497">
    <property type="protein sequence ID" value="KKL53587.1"/>
    <property type="molecule type" value="Genomic_DNA"/>
</dbReference>
<name>A0A0F9FR79_9ZZZZ</name>
<gene>
    <name evidence="1" type="ORF">LCGC14_2273970</name>
</gene>
<evidence type="ECO:0000313" key="1">
    <source>
        <dbReference type="EMBL" id="KKL53587.1"/>
    </source>
</evidence>
<protein>
    <submittedName>
        <fullName evidence="1">Uncharacterized protein</fullName>
    </submittedName>
</protein>
<dbReference type="AlphaFoldDB" id="A0A0F9FR79"/>
<organism evidence="1">
    <name type="scientific">marine sediment metagenome</name>
    <dbReference type="NCBI Taxonomy" id="412755"/>
    <lineage>
        <taxon>unclassified sequences</taxon>
        <taxon>metagenomes</taxon>
        <taxon>ecological metagenomes</taxon>
    </lineage>
</organism>
<proteinExistence type="predicted"/>
<comment type="caution">
    <text evidence="1">The sequence shown here is derived from an EMBL/GenBank/DDBJ whole genome shotgun (WGS) entry which is preliminary data.</text>
</comment>
<accession>A0A0F9FR79</accession>
<reference evidence="1" key="1">
    <citation type="journal article" date="2015" name="Nature">
        <title>Complex archaea that bridge the gap between prokaryotes and eukaryotes.</title>
        <authorList>
            <person name="Spang A."/>
            <person name="Saw J.H."/>
            <person name="Jorgensen S.L."/>
            <person name="Zaremba-Niedzwiedzka K."/>
            <person name="Martijn J."/>
            <person name="Lind A.E."/>
            <person name="van Eijk R."/>
            <person name="Schleper C."/>
            <person name="Guy L."/>
            <person name="Ettema T.J."/>
        </authorList>
    </citation>
    <scope>NUCLEOTIDE SEQUENCE</scope>
</reference>